<feature type="region of interest" description="Disordered" evidence="1">
    <location>
        <begin position="299"/>
        <end position="325"/>
    </location>
</feature>
<dbReference type="CDD" id="cd00170">
    <property type="entry name" value="SEC14"/>
    <property type="match status" value="1"/>
</dbReference>
<dbReference type="InterPro" id="IPR001251">
    <property type="entry name" value="CRAL-TRIO_dom"/>
</dbReference>
<dbReference type="SUPFAM" id="SSF52087">
    <property type="entry name" value="CRAL/TRIO domain"/>
    <property type="match status" value="1"/>
</dbReference>
<dbReference type="InterPro" id="IPR036865">
    <property type="entry name" value="CRAL-TRIO_dom_sf"/>
</dbReference>
<dbReference type="Proteomes" id="UP000663840">
    <property type="component" value="Unassembled WGS sequence"/>
</dbReference>
<dbReference type="EMBL" id="CAJMWR010000069">
    <property type="protein sequence ID" value="CAE6341112.1"/>
    <property type="molecule type" value="Genomic_DNA"/>
</dbReference>
<feature type="domain" description="CRAL-TRIO" evidence="2">
    <location>
        <begin position="116"/>
        <end position="257"/>
    </location>
</feature>
<evidence type="ECO:0000256" key="1">
    <source>
        <dbReference type="SAM" id="MobiDB-lite"/>
    </source>
</evidence>
<dbReference type="InterPro" id="IPR011074">
    <property type="entry name" value="CRAL/TRIO_N_dom"/>
</dbReference>
<evidence type="ECO:0000259" key="2">
    <source>
        <dbReference type="PROSITE" id="PS50191"/>
    </source>
</evidence>
<dbReference type="GO" id="GO:0008526">
    <property type="term" value="F:phosphatidylinositol transfer activity"/>
    <property type="evidence" value="ECO:0007669"/>
    <property type="project" value="TreeGrafter"/>
</dbReference>
<gene>
    <name evidence="3" type="ORF">RDB_LOCUS4022</name>
</gene>
<evidence type="ECO:0000313" key="4">
    <source>
        <dbReference type="Proteomes" id="UP000663840"/>
    </source>
</evidence>
<dbReference type="SMART" id="SM01100">
    <property type="entry name" value="CRAL_TRIO_N"/>
    <property type="match status" value="1"/>
</dbReference>
<protein>
    <recommendedName>
        <fullName evidence="2">CRAL-TRIO domain-containing protein</fullName>
    </recommendedName>
</protein>
<dbReference type="InterPro" id="IPR052578">
    <property type="entry name" value="PI_Transfer_CRAL-TRIO"/>
</dbReference>
<dbReference type="Gene3D" id="3.90.25.10">
    <property type="entry name" value="UDP-galactose 4-epimerase, domain 1"/>
    <property type="match status" value="1"/>
</dbReference>
<feature type="region of interest" description="Disordered" evidence="1">
    <location>
        <begin position="1"/>
        <end position="21"/>
    </location>
</feature>
<accession>A0A8H2W9D4</accession>
<dbReference type="InterPro" id="IPR036291">
    <property type="entry name" value="NAD(P)-bd_dom_sf"/>
</dbReference>
<dbReference type="Gene3D" id="3.40.525.10">
    <property type="entry name" value="CRAL-TRIO lipid binding domain"/>
    <property type="match status" value="1"/>
</dbReference>
<dbReference type="PANTHER" id="PTHR45824:SF29">
    <property type="entry name" value="GH16843P"/>
    <property type="match status" value="1"/>
</dbReference>
<organism evidence="3 4">
    <name type="scientific">Rhizoctonia solani</name>
    <dbReference type="NCBI Taxonomy" id="456999"/>
    <lineage>
        <taxon>Eukaryota</taxon>
        <taxon>Fungi</taxon>
        <taxon>Dikarya</taxon>
        <taxon>Basidiomycota</taxon>
        <taxon>Agaricomycotina</taxon>
        <taxon>Agaricomycetes</taxon>
        <taxon>Cantharellales</taxon>
        <taxon>Ceratobasidiaceae</taxon>
        <taxon>Rhizoctonia</taxon>
    </lineage>
</organism>
<dbReference type="InterPro" id="IPR008030">
    <property type="entry name" value="NmrA-like"/>
</dbReference>
<reference evidence="3" key="1">
    <citation type="submission" date="2021-01" db="EMBL/GenBank/DDBJ databases">
        <authorList>
            <person name="Kaushik A."/>
        </authorList>
    </citation>
    <scope>NUCLEOTIDE SEQUENCE</scope>
    <source>
        <strain evidence="3">AG1-1A</strain>
    </source>
</reference>
<dbReference type="SUPFAM" id="SSF46938">
    <property type="entry name" value="CRAL/TRIO N-terminal domain"/>
    <property type="match status" value="1"/>
</dbReference>
<dbReference type="Pfam" id="PF03765">
    <property type="entry name" value="CRAL_TRIO_N"/>
    <property type="match status" value="1"/>
</dbReference>
<dbReference type="PANTHER" id="PTHR45824">
    <property type="entry name" value="GH16843P"/>
    <property type="match status" value="1"/>
</dbReference>
<dbReference type="Pfam" id="PF00650">
    <property type="entry name" value="CRAL_TRIO"/>
    <property type="match status" value="1"/>
</dbReference>
<proteinExistence type="predicted"/>
<dbReference type="SUPFAM" id="SSF51735">
    <property type="entry name" value="NAD(P)-binding Rossmann-fold domains"/>
    <property type="match status" value="1"/>
</dbReference>
<feature type="compositionally biased region" description="Polar residues" evidence="1">
    <location>
        <begin position="307"/>
        <end position="321"/>
    </location>
</feature>
<dbReference type="Gene3D" id="3.40.50.720">
    <property type="entry name" value="NAD(P)-binding Rossmann-like Domain"/>
    <property type="match status" value="1"/>
</dbReference>
<name>A0A8H2W9D4_9AGAM</name>
<dbReference type="Pfam" id="PF05368">
    <property type="entry name" value="NmrA"/>
    <property type="match status" value="1"/>
</dbReference>
<dbReference type="AlphaFoldDB" id="A0A8H2W9D4"/>
<dbReference type="SMART" id="SM00516">
    <property type="entry name" value="SEC14"/>
    <property type="match status" value="1"/>
</dbReference>
<comment type="caution">
    <text evidence="3">The sequence shown here is derived from an EMBL/GenBank/DDBJ whole genome shotgun (WGS) entry which is preliminary data.</text>
</comment>
<dbReference type="PROSITE" id="PS50191">
    <property type="entry name" value="CRAL_TRIO"/>
    <property type="match status" value="1"/>
</dbReference>
<sequence>MPVHVTSLPPSPPEINPAPTLNEEQSNVYGIVLKHYSSPAYVIPGVDAQKATLTEEEKQWLTRECLLRYLRASKWVLATTITRLDDTLKWRREYGLYELITPNHVEPEAVTGKEILAGYDLERRPALYMMPSKQNTEESPRQLQFAVWMLERAVDLMGPGVENLDILINFADRGKNPSLSTSKNMLNILQNHYPERLGLALVINVPTIINLFFKAIMPFVDPITRAKVKFNPEIIKEGLFDKSQATKEWGGEMDFIYEHEKSWKPLVDLCNNLHTERKERWRKLGGTVGLSEWDIKGGAPQPELQPAMTNGTNLIPDSKSTVSRKDIPESKSDTVLLLAELVRSGATVVEADFANITSLYNAFEGCYGAFGITDYYEAFDEEGQHGINIIDAAKATKLKHLVMSTVPLVDVLKDTPACKYKYQTHVYLAKSGVPYTAFAAAFYYSNIFLFDIFSKGANGNWVMKFPFPHNIPIPSVSPEDLGAFVLTILTDSSEWIGKTTWLCNELISLREYVEAFTEITGFTVKVYDECTREQFLALKDEPDVLGIWPV</sequence>
<dbReference type="InterPro" id="IPR036273">
    <property type="entry name" value="CRAL/TRIO_N_dom_sf"/>
</dbReference>
<evidence type="ECO:0000313" key="3">
    <source>
        <dbReference type="EMBL" id="CAE6341112.1"/>
    </source>
</evidence>